<feature type="transmembrane region" description="Helical" evidence="7">
    <location>
        <begin position="235"/>
        <end position="255"/>
    </location>
</feature>
<proteinExistence type="predicted"/>
<evidence type="ECO:0000256" key="7">
    <source>
        <dbReference type="SAM" id="Phobius"/>
    </source>
</evidence>
<feature type="transmembrane region" description="Helical" evidence="7">
    <location>
        <begin position="137"/>
        <end position="160"/>
    </location>
</feature>
<evidence type="ECO:0000313" key="9">
    <source>
        <dbReference type="EMBL" id="PWN24549.1"/>
    </source>
</evidence>
<feature type="transmembrane region" description="Helical" evidence="7">
    <location>
        <begin position="354"/>
        <end position="373"/>
    </location>
</feature>
<protein>
    <submittedName>
        <fullName evidence="9">Sodium/hydrogen exchanger</fullName>
    </submittedName>
</protein>
<evidence type="ECO:0000259" key="8">
    <source>
        <dbReference type="Pfam" id="PF00999"/>
    </source>
</evidence>
<accession>A0A316UH23</accession>
<dbReference type="GO" id="GO:0016020">
    <property type="term" value="C:membrane"/>
    <property type="evidence" value="ECO:0007669"/>
    <property type="project" value="UniProtKB-SubCell"/>
</dbReference>
<feature type="transmembrane region" description="Helical" evidence="7">
    <location>
        <begin position="42"/>
        <end position="63"/>
    </location>
</feature>
<dbReference type="GeneID" id="37029720"/>
<keyword evidence="3 7" id="KW-0812">Transmembrane</keyword>
<dbReference type="PANTHER" id="PTHR32468">
    <property type="entry name" value="CATION/H + ANTIPORTER"/>
    <property type="match status" value="1"/>
</dbReference>
<gene>
    <name evidence="9" type="ORF">BDZ90DRAFT_256652</name>
</gene>
<evidence type="ECO:0000256" key="5">
    <source>
        <dbReference type="ARBA" id="ARBA00023065"/>
    </source>
</evidence>
<name>A0A316UH23_9BASI</name>
<feature type="transmembrane region" description="Helical" evidence="7">
    <location>
        <begin position="106"/>
        <end position="125"/>
    </location>
</feature>
<dbReference type="GO" id="GO:0015297">
    <property type="term" value="F:antiporter activity"/>
    <property type="evidence" value="ECO:0007669"/>
    <property type="project" value="InterPro"/>
</dbReference>
<dbReference type="OrthoDB" id="2687058at2759"/>
<feature type="transmembrane region" description="Helical" evidence="7">
    <location>
        <begin position="172"/>
        <end position="193"/>
    </location>
</feature>
<keyword evidence="10" id="KW-1185">Reference proteome</keyword>
<feature type="transmembrane region" description="Helical" evidence="7">
    <location>
        <begin position="75"/>
        <end position="94"/>
    </location>
</feature>
<dbReference type="Proteomes" id="UP000245884">
    <property type="component" value="Unassembled WGS sequence"/>
</dbReference>
<evidence type="ECO:0000256" key="6">
    <source>
        <dbReference type="ARBA" id="ARBA00023136"/>
    </source>
</evidence>
<dbReference type="STRING" id="1569628.A0A316UH23"/>
<evidence type="ECO:0000256" key="4">
    <source>
        <dbReference type="ARBA" id="ARBA00022989"/>
    </source>
</evidence>
<dbReference type="InterPro" id="IPR006153">
    <property type="entry name" value="Cation/H_exchanger_TM"/>
</dbReference>
<evidence type="ECO:0000256" key="2">
    <source>
        <dbReference type="ARBA" id="ARBA00022448"/>
    </source>
</evidence>
<feature type="domain" description="Cation/H+ exchanger transmembrane" evidence="8">
    <location>
        <begin position="59"/>
        <end position="439"/>
    </location>
</feature>
<feature type="transmembrane region" description="Helical" evidence="7">
    <location>
        <begin position="321"/>
        <end position="342"/>
    </location>
</feature>
<reference evidence="9 10" key="1">
    <citation type="journal article" date="2018" name="Mol. Biol. Evol.">
        <title>Broad Genomic Sampling Reveals a Smut Pathogenic Ancestry of the Fungal Clade Ustilaginomycotina.</title>
        <authorList>
            <person name="Kijpornyongpan T."/>
            <person name="Mondo S.J."/>
            <person name="Barry K."/>
            <person name="Sandor L."/>
            <person name="Lee J."/>
            <person name="Lipzen A."/>
            <person name="Pangilinan J."/>
            <person name="LaButti K."/>
            <person name="Hainaut M."/>
            <person name="Henrissat B."/>
            <person name="Grigoriev I.V."/>
            <person name="Spatafora J.W."/>
            <person name="Aime M.C."/>
        </authorList>
    </citation>
    <scope>NUCLEOTIDE SEQUENCE [LARGE SCALE GENOMIC DNA]</scope>
    <source>
        <strain evidence="9 10">MCA 5214</strain>
    </source>
</reference>
<dbReference type="RefSeq" id="XP_025359161.1">
    <property type="nucleotide sequence ID" value="XM_025507897.1"/>
</dbReference>
<evidence type="ECO:0000256" key="1">
    <source>
        <dbReference type="ARBA" id="ARBA00004141"/>
    </source>
</evidence>
<feature type="transmembrane region" description="Helical" evidence="7">
    <location>
        <begin position="423"/>
        <end position="442"/>
    </location>
</feature>
<dbReference type="EMBL" id="KZ819680">
    <property type="protein sequence ID" value="PWN24549.1"/>
    <property type="molecule type" value="Genomic_DNA"/>
</dbReference>
<dbReference type="Gene3D" id="1.20.1530.20">
    <property type="match status" value="1"/>
</dbReference>
<feature type="non-terminal residue" evidence="9">
    <location>
        <position position="446"/>
    </location>
</feature>
<dbReference type="InterPro" id="IPR038770">
    <property type="entry name" value="Na+/solute_symporter_sf"/>
</dbReference>
<dbReference type="AlphaFoldDB" id="A0A316UH23"/>
<comment type="subcellular location">
    <subcellularLocation>
        <location evidence="1">Membrane</location>
        <topology evidence="1">Multi-pass membrane protein</topology>
    </subcellularLocation>
</comment>
<keyword evidence="5" id="KW-0406">Ion transport</keyword>
<evidence type="ECO:0000313" key="10">
    <source>
        <dbReference type="Proteomes" id="UP000245884"/>
    </source>
</evidence>
<feature type="transmembrane region" description="Helical" evidence="7">
    <location>
        <begin position="205"/>
        <end position="229"/>
    </location>
</feature>
<dbReference type="Pfam" id="PF00999">
    <property type="entry name" value="Na_H_Exchanger"/>
    <property type="match status" value="1"/>
</dbReference>
<evidence type="ECO:0000256" key="3">
    <source>
        <dbReference type="ARBA" id="ARBA00022692"/>
    </source>
</evidence>
<feature type="transmembrane region" description="Helical" evidence="7">
    <location>
        <begin position="282"/>
        <end position="315"/>
    </location>
</feature>
<sequence>MESTNSTEWANVPFSDSPYGYISNVNPLLYSPTNARFEENGFALFLLQAVVILVFCNVFGYAFQRLLGQPRVVGDLLAGVVIGPTALGNVPLFTSTVFPSVQRPELNLVAQIGLVVFLFLVGLETDTDLMLAHWHSVLLITVPPFALTFGVSVGIAHLFWQELTDGTQPFTTFFVFVGTVMAVTSLSVLSRILSEMGLLSTKMGAMSIAAGAGNDTLGYCLLAIASALAGGGQQIYALYQLLAFTAWLLILVFLWRPLLFRWLKAAGVNNMEANSHDHVPRLLIVAGVLGGLISSCVSDMVGLHTLVGAFFYGVAIPHGRYAVAITEAVETPVTLLLLPLYFGTVGLKIDFKTLNTGLVWGLIILLIFVIFLTKGSSTTICARLSGLSWRQAMCVGALMQSKGVIEVVIGAIALEAGVIDVQVFSALFLVFLATTSLVRPLARIIY</sequence>
<keyword evidence="4 7" id="KW-1133">Transmembrane helix</keyword>
<keyword evidence="6 7" id="KW-0472">Membrane</keyword>
<organism evidence="9 10">
    <name type="scientific">Jaminaea rosea</name>
    <dbReference type="NCBI Taxonomy" id="1569628"/>
    <lineage>
        <taxon>Eukaryota</taxon>
        <taxon>Fungi</taxon>
        <taxon>Dikarya</taxon>
        <taxon>Basidiomycota</taxon>
        <taxon>Ustilaginomycotina</taxon>
        <taxon>Exobasidiomycetes</taxon>
        <taxon>Microstromatales</taxon>
        <taxon>Microstromatales incertae sedis</taxon>
        <taxon>Jaminaea</taxon>
    </lineage>
</organism>
<dbReference type="PANTHER" id="PTHR32468:SF0">
    <property type="entry name" value="K(+)_H(+) ANTIPORTER 1"/>
    <property type="match status" value="1"/>
</dbReference>
<dbReference type="InterPro" id="IPR050794">
    <property type="entry name" value="CPA2_transporter"/>
</dbReference>
<keyword evidence="2" id="KW-0813">Transport</keyword>
<dbReference type="GO" id="GO:1902600">
    <property type="term" value="P:proton transmembrane transport"/>
    <property type="evidence" value="ECO:0007669"/>
    <property type="project" value="InterPro"/>
</dbReference>